<dbReference type="InterPro" id="IPR003423">
    <property type="entry name" value="OMP_efflux"/>
</dbReference>
<comment type="similarity">
    <text evidence="1 2">Belongs to the outer membrane factor (OMF) (TC 1.B.17) family.</text>
</comment>
<accession>A0A0A7PL33</accession>
<name>A0A0A7PL33_9SPHN</name>
<proteinExistence type="inferred from homology"/>
<dbReference type="STRING" id="1515612.SKP52_15445"/>
<gene>
    <name evidence="3" type="ORF">SKP52_15445</name>
</gene>
<dbReference type="AlphaFoldDB" id="A0A0A7PL33"/>
<feature type="chain" id="PRO_5001434015" evidence="2">
    <location>
        <begin position="23"/>
        <end position="470"/>
    </location>
</feature>
<dbReference type="GO" id="GO:0015562">
    <property type="term" value="F:efflux transmembrane transporter activity"/>
    <property type="evidence" value="ECO:0007669"/>
    <property type="project" value="InterPro"/>
</dbReference>
<dbReference type="Proteomes" id="UP000030907">
    <property type="component" value="Chromosome"/>
</dbReference>
<dbReference type="Pfam" id="PF02321">
    <property type="entry name" value="OEP"/>
    <property type="match status" value="2"/>
</dbReference>
<dbReference type="GO" id="GO:0005886">
    <property type="term" value="C:plasma membrane"/>
    <property type="evidence" value="ECO:0007669"/>
    <property type="project" value="UniProtKB-SubCell"/>
</dbReference>
<dbReference type="PROSITE" id="PS51257">
    <property type="entry name" value="PROKAR_LIPOPROTEIN"/>
    <property type="match status" value="1"/>
</dbReference>
<dbReference type="KEGG" id="sphk:SKP52_15445"/>
<feature type="signal peptide" evidence="2">
    <location>
        <begin position="1"/>
        <end position="22"/>
    </location>
</feature>
<keyword evidence="2" id="KW-0732">Signal</keyword>
<evidence type="ECO:0000313" key="4">
    <source>
        <dbReference type="Proteomes" id="UP000030907"/>
    </source>
</evidence>
<dbReference type="PANTHER" id="PTHR30203">
    <property type="entry name" value="OUTER MEMBRANE CATION EFFLUX PROTEIN"/>
    <property type="match status" value="1"/>
</dbReference>
<dbReference type="PANTHER" id="PTHR30203:SF25">
    <property type="entry name" value="OUTER MEMBRANE PROTEIN-RELATED"/>
    <property type="match status" value="1"/>
</dbReference>
<keyword evidence="2 3" id="KW-0449">Lipoprotein</keyword>
<dbReference type="HOGENOM" id="CLU_012817_13_0_5"/>
<organism evidence="3 4">
    <name type="scientific">Sphingopyxis fribergensis</name>
    <dbReference type="NCBI Taxonomy" id="1515612"/>
    <lineage>
        <taxon>Bacteria</taxon>
        <taxon>Pseudomonadati</taxon>
        <taxon>Pseudomonadota</taxon>
        <taxon>Alphaproteobacteria</taxon>
        <taxon>Sphingomonadales</taxon>
        <taxon>Sphingomonadaceae</taxon>
        <taxon>Sphingopyxis</taxon>
    </lineage>
</organism>
<dbReference type="InterPro" id="IPR010131">
    <property type="entry name" value="MdtP/NodT-like"/>
</dbReference>
<keyword evidence="2" id="KW-0812">Transmembrane</keyword>
<evidence type="ECO:0000256" key="2">
    <source>
        <dbReference type="RuleBase" id="RU362097"/>
    </source>
</evidence>
<dbReference type="EMBL" id="CP009122">
    <property type="protein sequence ID" value="AJA09968.1"/>
    <property type="molecule type" value="Genomic_DNA"/>
</dbReference>
<sequence length="470" mass="48886">MRKAGMQWLIATGLVGGLAACAPIATQTAPRPAVVVPDRWSDGTDAQPAGVVKYWTRLNDPLVDSHVERALANNRDIAQAAARVAQARAGVRAARASFLPQIDASGGVRRDVGDLADDRLQFSLGADAQWEIDLFGRIGNNVAASRADLATADYGLADLQRLIVGQVAQVTVSARALAVQRSIARETLTIQDENLQIARWRLQAGLVSSLDVEQAAAQRAQTAASIPALERDFAQAANTISTLIGEPPGAVRAALAADFRPIPIPPETAGLDTPAAILRNRPDVRQAEAALLADTARIGVARAQLLPLVRLTGNIGTSSFGIGNLFDVVTGGLFAGVSQLIFDGGRARAQIAGAEAAAQASLAAWEQAILGALEDVESAAVALTAARERVLLFSTALEAANNAALLARSQYQSGLIDFQTLLTAENQLLGARNALAASEAEKANAFIVLNQALGGGAIDMNLGPDGGMTE</sequence>
<keyword evidence="2" id="KW-0472">Membrane</keyword>
<dbReference type="Gene3D" id="1.20.1600.10">
    <property type="entry name" value="Outer membrane efflux proteins (OEP)"/>
    <property type="match status" value="1"/>
</dbReference>
<comment type="subcellular location">
    <subcellularLocation>
        <location evidence="2">Cell membrane</location>
        <topology evidence="2">Lipid-anchor</topology>
    </subcellularLocation>
</comment>
<dbReference type="Gene3D" id="2.20.200.10">
    <property type="entry name" value="Outer membrane efflux proteins (OEP)"/>
    <property type="match status" value="1"/>
</dbReference>
<dbReference type="NCBIfam" id="TIGR01845">
    <property type="entry name" value="outer_NodT"/>
    <property type="match status" value="1"/>
</dbReference>
<protein>
    <submittedName>
        <fullName evidence="3">RND efflux system outer membrane lipoprotein NodT</fullName>
    </submittedName>
</protein>
<keyword evidence="4" id="KW-1185">Reference proteome</keyword>
<evidence type="ECO:0000256" key="1">
    <source>
        <dbReference type="ARBA" id="ARBA00007613"/>
    </source>
</evidence>
<dbReference type="SUPFAM" id="SSF56954">
    <property type="entry name" value="Outer membrane efflux proteins (OEP)"/>
    <property type="match status" value="1"/>
</dbReference>
<keyword evidence="2" id="KW-1134">Transmembrane beta strand</keyword>
<dbReference type="RefSeq" id="WP_052208365.1">
    <property type="nucleotide sequence ID" value="NZ_CP009122.1"/>
</dbReference>
<reference evidence="3 4" key="1">
    <citation type="journal article" date="2015" name="Int. J. Syst. Evol. Microbiol.">
        <title>Description of Sphingopyxis fribergensis sp. nov. - a soil bacterium with the ability to degrade styrene and phenylacetic acid.</title>
        <authorList>
            <person name="Oelschlagel M."/>
            <person name="Ruckert C."/>
            <person name="Kalinowski J."/>
            <person name="Schmidt G."/>
            <person name="Schlomann M."/>
            <person name="Tischler D."/>
        </authorList>
    </citation>
    <scope>NUCLEOTIDE SEQUENCE [LARGE SCALE GENOMIC DNA]</scope>
    <source>
        <strain evidence="3 4">Kp5.2</strain>
    </source>
</reference>
<keyword evidence="2" id="KW-0564">Palmitate</keyword>
<evidence type="ECO:0000313" key="3">
    <source>
        <dbReference type="EMBL" id="AJA09968.1"/>
    </source>
</evidence>